<dbReference type="Pfam" id="PF00583">
    <property type="entry name" value="Acetyltransf_1"/>
    <property type="match status" value="1"/>
</dbReference>
<dbReference type="Gene3D" id="3.40.630.30">
    <property type="match status" value="1"/>
</dbReference>
<evidence type="ECO:0000256" key="1">
    <source>
        <dbReference type="ARBA" id="ARBA00022679"/>
    </source>
</evidence>
<evidence type="ECO:0000259" key="3">
    <source>
        <dbReference type="PROSITE" id="PS51186"/>
    </source>
</evidence>
<dbReference type="Proteomes" id="UP000245697">
    <property type="component" value="Unassembled WGS sequence"/>
</dbReference>
<dbReference type="InterPro" id="IPR016181">
    <property type="entry name" value="Acyl_CoA_acyltransferase"/>
</dbReference>
<name>A0A316FDE1_9ACTN</name>
<dbReference type="RefSeq" id="WP_109596213.1">
    <property type="nucleotide sequence ID" value="NZ_BONA01000061.1"/>
</dbReference>
<keyword evidence="5" id="KW-1185">Reference proteome</keyword>
<sequence length="242" mass="26702">MQSAEITRISERHWHALDDDQVVGRGEVLRRPDGRSFLSIDAWHGAVFDRLAEEMLPTLPKPLYTVVDEADLDLITQWERMGFGPRRREWELVVPSGITSASSPGVTVLPVGAAEDEPLRELDRAIRDEVEATVGWHNMPAEVFHLHDPSRYAVAVAGGRYVGLVRVVPLPRRPRIGLIAVRAGFRRRGIARALLAEVLGAAHRAGQTSVSAEVNQSNAAALALFEGFGARRESSNLELVLR</sequence>
<dbReference type="PANTHER" id="PTHR43877">
    <property type="entry name" value="AMINOALKYLPHOSPHONATE N-ACETYLTRANSFERASE-RELATED-RELATED"/>
    <property type="match status" value="1"/>
</dbReference>
<dbReference type="InterPro" id="IPR050832">
    <property type="entry name" value="Bact_Acetyltransf"/>
</dbReference>
<evidence type="ECO:0000313" key="5">
    <source>
        <dbReference type="Proteomes" id="UP000245697"/>
    </source>
</evidence>
<dbReference type="CDD" id="cd04301">
    <property type="entry name" value="NAT_SF"/>
    <property type="match status" value="1"/>
</dbReference>
<protein>
    <submittedName>
        <fullName evidence="4">Acetyltransferase (GNAT) family protein</fullName>
    </submittedName>
</protein>
<dbReference type="SUPFAM" id="SSF55729">
    <property type="entry name" value="Acyl-CoA N-acyltransferases (Nat)"/>
    <property type="match status" value="1"/>
</dbReference>
<evidence type="ECO:0000256" key="2">
    <source>
        <dbReference type="ARBA" id="ARBA00023315"/>
    </source>
</evidence>
<evidence type="ECO:0000313" key="4">
    <source>
        <dbReference type="EMBL" id="PWK45194.1"/>
    </source>
</evidence>
<dbReference type="AlphaFoldDB" id="A0A316FDE1"/>
<organism evidence="4 5">
    <name type="scientific">Actinoplanes xinjiangensis</name>
    <dbReference type="NCBI Taxonomy" id="512350"/>
    <lineage>
        <taxon>Bacteria</taxon>
        <taxon>Bacillati</taxon>
        <taxon>Actinomycetota</taxon>
        <taxon>Actinomycetes</taxon>
        <taxon>Micromonosporales</taxon>
        <taxon>Micromonosporaceae</taxon>
        <taxon>Actinoplanes</taxon>
    </lineage>
</organism>
<dbReference type="EMBL" id="QGGR01000011">
    <property type="protein sequence ID" value="PWK45194.1"/>
    <property type="molecule type" value="Genomic_DNA"/>
</dbReference>
<gene>
    <name evidence="4" type="ORF">BC793_111168</name>
</gene>
<dbReference type="PROSITE" id="PS51186">
    <property type="entry name" value="GNAT"/>
    <property type="match status" value="1"/>
</dbReference>
<comment type="caution">
    <text evidence="4">The sequence shown here is derived from an EMBL/GenBank/DDBJ whole genome shotgun (WGS) entry which is preliminary data.</text>
</comment>
<accession>A0A316FDE1</accession>
<reference evidence="4 5" key="1">
    <citation type="submission" date="2018-05" db="EMBL/GenBank/DDBJ databases">
        <title>Genomic Encyclopedia of Archaeal and Bacterial Type Strains, Phase II (KMG-II): from individual species to whole genera.</title>
        <authorList>
            <person name="Goeker M."/>
        </authorList>
    </citation>
    <scope>NUCLEOTIDE SEQUENCE [LARGE SCALE GENOMIC DNA]</scope>
    <source>
        <strain evidence="4 5">DSM 45184</strain>
    </source>
</reference>
<feature type="domain" description="N-acetyltransferase" evidence="3">
    <location>
        <begin position="106"/>
        <end position="242"/>
    </location>
</feature>
<dbReference type="InterPro" id="IPR000182">
    <property type="entry name" value="GNAT_dom"/>
</dbReference>
<proteinExistence type="predicted"/>
<keyword evidence="1 4" id="KW-0808">Transferase</keyword>
<keyword evidence="2" id="KW-0012">Acyltransferase</keyword>
<dbReference type="OrthoDB" id="3814885at2"/>
<dbReference type="GO" id="GO:0016747">
    <property type="term" value="F:acyltransferase activity, transferring groups other than amino-acyl groups"/>
    <property type="evidence" value="ECO:0007669"/>
    <property type="project" value="InterPro"/>
</dbReference>